<evidence type="ECO:0000313" key="1">
    <source>
        <dbReference type="EMBL" id="KAF2191193.1"/>
    </source>
</evidence>
<sequence>MLSLSMNCLHRLRESFLMSDSCLHPSFLISCAAAHDYLSRVPVSLKKDAAGFADHVGRPLELRRQVCPNAPLSIRIGARFVA</sequence>
<reference evidence="1" key="1">
    <citation type="journal article" date="2020" name="Stud. Mycol.">
        <title>101 Dothideomycetes genomes: a test case for predicting lifestyles and emergence of pathogens.</title>
        <authorList>
            <person name="Haridas S."/>
            <person name="Albert R."/>
            <person name="Binder M."/>
            <person name="Bloem J."/>
            <person name="Labutti K."/>
            <person name="Salamov A."/>
            <person name="Andreopoulos B."/>
            <person name="Baker S."/>
            <person name="Barry K."/>
            <person name="Bills G."/>
            <person name="Bluhm B."/>
            <person name="Cannon C."/>
            <person name="Castanera R."/>
            <person name="Culley D."/>
            <person name="Daum C."/>
            <person name="Ezra D."/>
            <person name="Gonzalez J."/>
            <person name="Henrissat B."/>
            <person name="Kuo A."/>
            <person name="Liang C."/>
            <person name="Lipzen A."/>
            <person name="Lutzoni F."/>
            <person name="Magnuson J."/>
            <person name="Mondo S."/>
            <person name="Nolan M."/>
            <person name="Ohm R."/>
            <person name="Pangilinan J."/>
            <person name="Park H.-J."/>
            <person name="Ramirez L."/>
            <person name="Alfaro M."/>
            <person name="Sun H."/>
            <person name="Tritt A."/>
            <person name="Yoshinaga Y."/>
            <person name="Zwiers L.-H."/>
            <person name="Turgeon B."/>
            <person name="Goodwin S."/>
            <person name="Spatafora J."/>
            <person name="Crous P."/>
            <person name="Grigoriev I."/>
        </authorList>
    </citation>
    <scope>NUCLEOTIDE SEQUENCE</scope>
    <source>
        <strain evidence="1">CBS 207.26</strain>
    </source>
</reference>
<proteinExistence type="predicted"/>
<dbReference type="Proteomes" id="UP000800200">
    <property type="component" value="Unassembled WGS sequence"/>
</dbReference>
<gene>
    <name evidence="1" type="ORF">K469DRAFT_366356</name>
</gene>
<dbReference type="EMBL" id="ML994617">
    <property type="protein sequence ID" value="KAF2191193.1"/>
    <property type="molecule type" value="Genomic_DNA"/>
</dbReference>
<evidence type="ECO:0000313" key="2">
    <source>
        <dbReference type="Proteomes" id="UP000800200"/>
    </source>
</evidence>
<protein>
    <submittedName>
        <fullName evidence="1">Uncharacterized protein</fullName>
    </submittedName>
</protein>
<accession>A0A6A6EJK4</accession>
<name>A0A6A6EJK4_9PEZI</name>
<organism evidence="1 2">
    <name type="scientific">Zopfia rhizophila CBS 207.26</name>
    <dbReference type="NCBI Taxonomy" id="1314779"/>
    <lineage>
        <taxon>Eukaryota</taxon>
        <taxon>Fungi</taxon>
        <taxon>Dikarya</taxon>
        <taxon>Ascomycota</taxon>
        <taxon>Pezizomycotina</taxon>
        <taxon>Dothideomycetes</taxon>
        <taxon>Dothideomycetes incertae sedis</taxon>
        <taxon>Zopfiaceae</taxon>
        <taxon>Zopfia</taxon>
    </lineage>
</organism>
<dbReference type="AlphaFoldDB" id="A0A6A6EJK4"/>
<keyword evidence="2" id="KW-1185">Reference proteome</keyword>